<keyword evidence="3" id="KW-1185">Reference proteome</keyword>
<proteinExistence type="predicted"/>
<sequence>MKLTVTTFLSLDGVMQGPGGPEEDPSDGFDLGGWLVPFADEDMGRHVVEWMATADALLLGRTTYEIFAAHWPRVTDEHDPVAAALNTLPKYVATRTLESAAWEGTTLLTGDVVEQVRELKSRPGRDLQVHGSAGLLQTLVAHDLVDEYRLFVYPVVLGRGKRLFGAGAVPATMRHVATRTTGAGVTVHTYERAGDPVFGSFALDPERS</sequence>
<accession>A0ABV5YN72</accession>
<dbReference type="InterPro" id="IPR050765">
    <property type="entry name" value="Riboflavin_Biosynth_HTPR"/>
</dbReference>
<dbReference type="SUPFAM" id="SSF53597">
    <property type="entry name" value="Dihydrofolate reductase-like"/>
    <property type="match status" value="1"/>
</dbReference>
<dbReference type="InterPro" id="IPR002734">
    <property type="entry name" value="RibDG_C"/>
</dbReference>
<name>A0ABV5YN72_9ACTN</name>
<dbReference type="InterPro" id="IPR024072">
    <property type="entry name" value="DHFR-like_dom_sf"/>
</dbReference>
<dbReference type="Proteomes" id="UP001589627">
    <property type="component" value="Unassembled WGS sequence"/>
</dbReference>
<reference evidence="2 3" key="1">
    <citation type="submission" date="2024-09" db="EMBL/GenBank/DDBJ databases">
        <authorList>
            <person name="Sun Q."/>
            <person name="Mori K."/>
        </authorList>
    </citation>
    <scope>NUCLEOTIDE SEQUENCE [LARGE SCALE GENOMIC DNA]</scope>
    <source>
        <strain evidence="2 3">TBRC 0563</strain>
    </source>
</reference>
<protein>
    <submittedName>
        <fullName evidence="2">Dihydrofolate reductase family protein</fullName>
    </submittedName>
</protein>
<dbReference type="Pfam" id="PF01872">
    <property type="entry name" value="RibD_C"/>
    <property type="match status" value="1"/>
</dbReference>
<dbReference type="RefSeq" id="WP_378209313.1">
    <property type="nucleotide sequence ID" value="NZ_JBHLZP010000282.1"/>
</dbReference>
<organism evidence="2 3">
    <name type="scientific">Actinoallomurus acaciae</name>
    <dbReference type="NCBI Taxonomy" id="502577"/>
    <lineage>
        <taxon>Bacteria</taxon>
        <taxon>Bacillati</taxon>
        <taxon>Actinomycetota</taxon>
        <taxon>Actinomycetes</taxon>
        <taxon>Streptosporangiales</taxon>
        <taxon>Thermomonosporaceae</taxon>
        <taxon>Actinoallomurus</taxon>
    </lineage>
</organism>
<comment type="caution">
    <text evidence="2">The sequence shown here is derived from an EMBL/GenBank/DDBJ whole genome shotgun (WGS) entry which is preliminary data.</text>
</comment>
<dbReference type="PANTHER" id="PTHR38011:SF2">
    <property type="entry name" value="BIFUNCTIONAL DEAMINASE-REDUCTASE DOMAIN PROTEIN"/>
    <property type="match status" value="1"/>
</dbReference>
<dbReference type="EMBL" id="JBHLZP010000282">
    <property type="protein sequence ID" value="MFB9836500.1"/>
    <property type="molecule type" value="Genomic_DNA"/>
</dbReference>
<evidence type="ECO:0000259" key="1">
    <source>
        <dbReference type="Pfam" id="PF01872"/>
    </source>
</evidence>
<evidence type="ECO:0000313" key="2">
    <source>
        <dbReference type="EMBL" id="MFB9836500.1"/>
    </source>
</evidence>
<feature type="domain" description="Bacterial bifunctional deaminase-reductase C-terminal" evidence="1">
    <location>
        <begin position="2"/>
        <end position="186"/>
    </location>
</feature>
<evidence type="ECO:0000313" key="3">
    <source>
        <dbReference type="Proteomes" id="UP001589627"/>
    </source>
</evidence>
<dbReference type="PANTHER" id="PTHR38011">
    <property type="entry name" value="DIHYDROFOLATE REDUCTASE FAMILY PROTEIN (AFU_ORTHOLOGUE AFUA_8G06820)"/>
    <property type="match status" value="1"/>
</dbReference>
<gene>
    <name evidence="2" type="ORF">ACFFNX_30435</name>
</gene>
<dbReference type="Gene3D" id="3.40.430.10">
    <property type="entry name" value="Dihydrofolate Reductase, subunit A"/>
    <property type="match status" value="1"/>
</dbReference>